<evidence type="ECO:0000256" key="1">
    <source>
        <dbReference type="SAM" id="SignalP"/>
    </source>
</evidence>
<dbReference type="Proteomes" id="UP000280507">
    <property type="component" value="Unassembled WGS sequence"/>
</dbReference>
<dbReference type="PANTHER" id="PTHR30535:SF4">
    <property type="entry name" value="HEMIN-BINDING PERIPLASMIC PROTEIN HMUT"/>
    <property type="match status" value="1"/>
</dbReference>
<dbReference type="InterPro" id="IPR002491">
    <property type="entry name" value="ABC_transptr_periplasmic_BD"/>
</dbReference>
<protein>
    <submittedName>
        <fullName evidence="3">Hemin ABC transporter substrate-binding protein</fullName>
    </submittedName>
</protein>
<comment type="caution">
    <text evidence="3">The sequence shown here is derived from an EMBL/GenBank/DDBJ whole genome shotgun (WGS) entry which is preliminary data.</text>
</comment>
<dbReference type="AlphaFoldDB" id="A0A3M8Q490"/>
<reference evidence="3 4" key="1">
    <citation type="journal article" date="2012" name="Int. J. Syst. Evol. Microbiol.">
        <title>Marinomonas hwangdonensis sp. nov., isolated from seawater.</title>
        <authorList>
            <person name="Jung Y.T."/>
            <person name="Oh T.K."/>
            <person name="Yoon J.H."/>
        </authorList>
    </citation>
    <scope>NUCLEOTIDE SEQUENCE [LARGE SCALE GENOMIC DNA]</scope>
    <source>
        <strain evidence="3 4">HDW-15</strain>
    </source>
</reference>
<evidence type="ECO:0000313" key="3">
    <source>
        <dbReference type="EMBL" id="RNF50542.1"/>
    </source>
</evidence>
<feature type="chain" id="PRO_5018086833" evidence="1">
    <location>
        <begin position="26"/>
        <end position="283"/>
    </location>
</feature>
<dbReference type="Pfam" id="PF01497">
    <property type="entry name" value="Peripla_BP_2"/>
    <property type="match status" value="1"/>
</dbReference>
<organism evidence="3 4">
    <name type="scientific">Marinomonas hwangdonensis</name>
    <dbReference type="NCBI Taxonomy" id="1053647"/>
    <lineage>
        <taxon>Bacteria</taxon>
        <taxon>Pseudomonadati</taxon>
        <taxon>Pseudomonadota</taxon>
        <taxon>Gammaproteobacteria</taxon>
        <taxon>Oceanospirillales</taxon>
        <taxon>Oceanospirillaceae</taxon>
        <taxon>Marinomonas</taxon>
    </lineage>
</organism>
<proteinExistence type="predicted"/>
<accession>A0A3M8Q490</accession>
<dbReference type="InterPro" id="IPR050902">
    <property type="entry name" value="ABC_Transporter_SBP"/>
</dbReference>
<evidence type="ECO:0000259" key="2">
    <source>
        <dbReference type="PROSITE" id="PS50983"/>
    </source>
</evidence>
<gene>
    <name evidence="3" type="ORF">EBI00_10245</name>
</gene>
<evidence type="ECO:0000313" key="4">
    <source>
        <dbReference type="Proteomes" id="UP000280507"/>
    </source>
</evidence>
<dbReference type="EMBL" id="RIZG01000005">
    <property type="protein sequence ID" value="RNF50542.1"/>
    <property type="molecule type" value="Genomic_DNA"/>
</dbReference>
<feature type="signal peptide" evidence="1">
    <location>
        <begin position="1"/>
        <end position="25"/>
    </location>
</feature>
<feature type="domain" description="Fe/B12 periplasmic-binding" evidence="2">
    <location>
        <begin position="28"/>
        <end position="283"/>
    </location>
</feature>
<keyword evidence="4" id="KW-1185">Reference proteome</keyword>
<dbReference type="PROSITE" id="PS50983">
    <property type="entry name" value="FE_B12_PBP"/>
    <property type="match status" value="1"/>
</dbReference>
<keyword evidence="1" id="KW-0732">Signal</keyword>
<dbReference type="OrthoDB" id="9797736at2"/>
<dbReference type="SUPFAM" id="SSF53807">
    <property type="entry name" value="Helical backbone' metal receptor"/>
    <property type="match status" value="1"/>
</dbReference>
<name>A0A3M8Q490_9GAMM</name>
<dbReference type="Gene3D" id="3.40.50.1980">
    <property type="entry name" value="Nitrogenase molybdenum iron protein domain"/>
    <property type="match status" value="2"/>
</dbReference>
<dbReference type="RefSeq" id="WP_123095828.1">
    <property type="nucleotide sequence ID" value="NZ_RIZG01000005.1"/>
</dbReference>
<sequence>MRSSHISRVLWVALLAGLMSTGANAAQRVVSIGGTITEIVYLLEAESQLVASDTSSIYPEAADQMPKVGYQRTLSAEGVLSVHPDTLLITPAAGPATVLRQLKDTGMNLVTIEAPDTQQGILDKITQVATALNQEVKGKSVVHQVEQAFNQLKIPEQWAQQRPPRLLFVLQIGGAPMVAGKNTAPDTLFRLTGATNAVSSINGFKTLTPEAILRAQPDAIVVTQQGLSQVGERAIWSLPGMLATPAGKAQRLLSLDALLALGLGPRTPQAIQSLHHQLEEWVP</sequence>
<dbReference type="PANTHER" id="PTHR30535">
    <property type="entry name" value="VITAMIN B12-BINDING PROTEIN"/>
    <property type="match status" value="1"/>
</dbReference>